<organism evidence="1 2">
    <name type="scientific">Gigaspora margarita</name>
    <dbReference type="NCBI Taxonomy" id="4874"/>
    <lineage>
        <taxon>Eukaryota</taxon>
        <taxon>Fungi</taxon>
        <taxon>Fungi incertae sedis</taxon>
        <taxon>Mucoromycota</taxon>
        <taxon>Glomeromycotina</taxon>
        <taxon>Glomeromycetes</taxon>
        <taxon>Diversisporales</taxon>
        <taxon>Gigasporaceae</taxon>
        <taxon>Gigaspora</taxon>
    </lineage>
</organism>
<sequence length="97" mass="11687">VERHNEMCEFKIQFNFKSTLHYEYFDPNKATLTDFEEKCTGYNIISNLELYEIVKLMIKKEFNACVVNRFFNSNKSSYRLEIETKINMDLLKNILEI</sequence>
<reference evidence="1 2" key="1">
    <citation type="submission" date="2021-06" db="EMBL/GenBank/DDBJ databases">
        <authorList>
            <person name="Kallberg Y."/>
            <person name="Tangrot J."/>
            <person name="Rosling A."/>
        </authorList>
    </citation>
    <scope>NUCLEOTIDE SEQUENCE [LARGE SCALE GENOMIC DNA]</scope>
    <source>
        <strain evidence="1 2">120-4 pot B 10/14</strain>
    </source>
</reference>
<name>A0ABN7XG68_GIGMA</name>
<proteinExistence type="predicted"/>
<keyword evidence="2" id="KW-1185">Reference proteome</keyword>
<comment type="caution">
    <text evidence="1">The sequence shown here is derived from an EMBL/GenBank/DDBJ whole genome shotgun (WGS) entry which is preliminary data.</text>
</comment>
<protein>
    <submittedName>
        <fullName evidence="1">18475_t:CDS:1</fullName>
    </submittedName>
</protein>
<dbReference type="EMBL" id="CAJVQB010135935">
    <property type="protein sequence ID" value="CAG8854303.1"/>
    <property type="molecule type" value="Genomic_DNA"/>
</dbReference>
<gene>
    <name evidence="1" type="ORF">GMARGA_LOCUS43124</name>
</gene>
<accession>A0ABN7XG68</accession>
<feature type="non-terminal residue" evidence="1">
    <location>
        <position position="1"/>
    </location>
</feature>
<evidence type="ECO:0000313" key="2">
    <source>
        <dbReference type="Proteomes" id="UP000789901"/>
    </source>
</evidence>
<dbReference type="Proteomes" id="UP000789901">
    <property type="component" value="Unassembled WGS sequence"/>
</dbReference>
<evidence type="ECO:0000313" key="1">
    <source>
        <dbReference type="EMBL" id="CAG8854303.1"/>
    </source>
</evidence>